<dbReference type="GeneID" id="301684436"/>
<evidence type="ECO:0000256" key="1">
    <source>
        <dbReference type="SAM" id="MobiDB-lite"/>
    </source>
</evidence>
<feature type="region of interest" description="Disordered" evidence="1">
    <location>
        <begin position="1"/>
        <end position="20"/>
    </location>
</feature>
<proteinExistence type="predicted"/>
<organism evidence="2 3">
    <name type="scientific">Limnospira platensis NIES-46</name>
    <dbReference type="NCBI Taxonomy" id="1236695"/>
    <lineage>
        <taxon>Bacteria</taxon>
        <taxon>Bacillati</taxon>
        <taxon>Cyanobacteriota</taxon>
        <taxon>Cyanophyceae</taxon>
        <taxon>Oscillatoriophycideae</taxon>
        <taxon>Oscillatoriales</taxon>
        <taxon>Sirenicapillariaceae</taxon>
        <taxon>Limnospira</taxon>
    </lineage>
</organism>
<accession>A0A5M3TAC3</accession>
<dbReference type="EMBL" id="BIMW01000143">
    <property type="protein sequence ID" value="GCE95592.1"/>
    <property type="molecule type" value="Genomic_DNA"/>
</dbReference>
<evidence type="ECO:0008006" key="4">
    <source>
        <dbReference type="Google" id="ProtNLM"/>
    </source>
</evidence>
<dbReference type="RefSeq" id="WP_006619728.1">
    <property type="nucleotide sequence ID" value="NZ_BIMW01000143.1"/>
</dbReference>
<reference evidence="2 3" key="1">
    <citation type="journal article" date="2019" name="J Genomics">
        <title>The Draft Genome of a Hydrogen-producing Cyanobacterium, Arthrospira platensis NIES-46.</title>
        <authorList>
            <person name="Suzuki S."/>
            <person name="Yamaguchi H."/>
            <person name="Kawachi M."/>
        </authorList>
    </citation>
    <scope>NUCLEOTIDE SEQUENCE [LARGE SCALE GENOMIC DNA]</scope>
    <source>
        <strain evidence="2 3">NIES-46</strain>
    </source>
</reference>
<keyword evidence="3" id="KW-1185">Reference proteome</keyword>
<evidence type="ECO:0000313" key="2">
    <source>
        <dbReference type="EMBL" id="GCE95592.1"/>
    </source>
</evidence>
<name>A0A5M3TAC3_LIMPL</name>
<comment type="caution">
    <text evidence="2">The sequence shown here is derived from an EMBL/GenBank/DDBJ whole genome shotgun (WGS) entry which is preliminary data.</text>
</comment>
<evidence type="ECO:0000313" key="3">
    <source>
        <dbReference type="Proteomes" id="UP000326169"/>
    </source>
</evidence>
<protein>
    <recommendedName>
        <fullName evidence="4">DUF3134 domain-containing protein</fullName>
    </recommendedName>
</protein>
<gene>
    <name evidence="2" type="ORF">NIES46_36580</name>
</gene>
<feature type="region of interest" description="Disordered" evidence="1">
    <location>
        <begin position="42"/>
        <end position="80"/>
    </location>
</feature>
<dbReference type="Pfam" id="PF11332">
    <property type="entry name" value="DUF3134"/>
    <property type="match status" value="1"/>
</dbReference>
<dbReference type="InterPro" id="IPR021481">
    <property type="entry name" value="DUF3134"/>
</dbReference>
<sequence>MPNPSLRETPSHEPADVIPSKQQVSLLDWLTQTGRLIPRDTVQEPVSSYRPDEEEISELIVDDASYVDEDDNDDEDMDED</sequence>
<feature type="compositionally biased region" description="Acidic residues" evidence="1">
    <location>
        <begin position="52"/>
        <end position="80"/>
    </location>
</feature>
<dbReference type="Proteomes" id="UP000326169">
    <property type="component" value="Unassembled WGS sequence"/>
</dbReference>